<evidence type="ECO:0000256" key="1">
    <source>
        <dbReference type="SAM" id="MobiDB-lite"/>
    </source>
</evidence>
<accession>A0A8R2FF99</accession>
<dbReference type="Proteomes" id="UP000007819">
    <property type="component" value="Chromosome X"/>
</dbReference>
<keyword evidence="3" id="KW-1185">Reference proteome</keyword>
<evidence type="ECO:0000313" key="3">
    <source>
        <dbReference type="Proteomes" id="UP000007819"/>
    </source>
</evidence>
<organism evidence="2 3">
    <name type="scientific">Acyrthosiphon pisum</name>
    <name type="common">Pea aphid</name>
    <dbReference type="NCBI Taxonomy" id="7029"/>
    <lineage>
        <taxon>Eukaryota</taxon>
        <taxon>Metazoa</taxon>
        <taxon>Ecdysozoa</taxon>
        <taxon>Arthropoda</taxon>
        <taxon>Hexapoda</taxon>
        <taxon>Insecta</taxon>
        <taxon>Pterygota</taxon>
        <taxon>Neoptera</taxon>
        <taxon>Paraneoptera</taxon>
        <taxon>Hemiptera</taxon>
        <taxon>Sternorrhyncha</taxon>
        <taxon>Aphidomorpha</taxon>
        <taxon>Aphidoidea</taxon>
        <taxon>Aphididae</taxon>
        <taxon>Macrosiphini</taxon>
        <taxon>Acyrthosiphon</taxon>
    </lineage>
</organism>
<proteinExistence type="predicted"/>
<name>A0A8R2FF99_ACYPI</name>
<protein>
    <submittedName>
        <fullName evidence="2">Uncharacterized protein</fullName>
    </submittedName>
</protein>
<dbReference type="KEGG" id="api:100574663"/>
<evidence type="ECO:0000313" key="2">
    <source>
        <dbReference type="EnsemblMetazoa" id="XP_008190008.1"/>
    </source>
</evidence>
<reference evidence="3" key="1">
    <citation type="submission" date="2010-06" db="EMBL/GenBank/DDBJ databases">
        <authorList>
            <person name="Jiang H."/>
            <person name="Abraham K."/>
            <person name="Ali S."/>
            <person name="Alsbrooks S.L."/>
            <person name="Anim B.N."/>
            <person name="Anosike U.S."/>
            <person name="Attaway T."/>
            <person name="Bandaranaike D.P."/>
            <person name="Battles P.K."/>
            <person name="Bell S.N."/>
            <person name="Bell A.V."/>
            <person name="Beltran B."/>
            <person name="Bickham C."/>
            <person name="Bustamante Y."/>
            <person name="Caleb T."/>
            <person name="Canada A."/>
            <person name="Cardenas V."/>
            <person name="Carter K."/>
            <person name="Chacko J."/>
            <person name="Chandrabose M.N."/>
            <person name="Chavez D."/>
            <person name="Chavez A."/>
            <person name="Chen L."/>
            <person name="Chu H.-S."/>
            <person name="Claassen K.J."/>
            <person name="Cockrell R."/>
            <person name="Collins M."/>
            <person name="Cooper J.A."/>
            <person name="Cree A."/>
            <person name="Curry S.M."/>
            <person name="Da Y."/>
            <person name="Dao M.D."/>
            <person name="Das B."/>
            <person name="Davila M.-L."/>
            <person name="Davy-Carroll L."/>
            <person name="Denson S."/>
            <person name="Dinh H."/>
            <person name="Ebong V.E."/>
            <person name="Edwards J.R."/>
            <person name="Egan A."/>
            <person name="El-Daye J."/>
            <person name="Escobedo L."/>
            <person name="Fernandez S."/>
            <person name="Fernando P.R."/>
            <person name="Flagg N."/>
            <person name="Forbes L.D."/>
            <person name="Fowler R.G."/>
            <person name="Fu Q."/>
            <person name="Gabisi R.A."/>
            <person name="Ganer J."/>
            <person name="Garbino Pronczuk A."/>
            <person name="Garcia R.M."/>
            <person name="Garner T."/>
            <person name="Garrett T.E."/>
            <person name="Gonzalez D.A."/>
            <person name="Hamid H."/>
            <person name="Hawkins E.S."/>
            <person name="Hirani K."/>
            <person name="Hogues M.E."/>
            <person name="Hollins B."/>
            <person name="Hsiao C.-H."/>
            <person name="Jabil R."/>
            <person name="James M.L."/>
            <person name="Jhangiani S.N."/>
            <person name="Johnson B."/>
            <person name="Johnson Q."/>
            <person name="Joshi V."/>
            <person name="Kalu J.B."/>
            <person name="Kam C."/>
            <person name="Kashfia A."/>
            <person name="Keebler J."/>
            <person name="Kisamo H."/>
            <person name="Kovar C.L."/>
            <person name="Lago L.A."/>
            <person name="Lai C.-Y."/>
            <person name="Laidlaw J."/>
            <person name="Lara F."/>
            <person name="Le T.-K."/>
            <person name="Lee S.L."/>
            <person name="Legall F.H."/>
            <person name="Lemon S.J."/>
            <person name="Lewis L.R."/>
            <person name="Li B."/>
            <person name="Liu Y."/>
            <person name="Liu Y.-S."/>
            <person name="Lopez J."/>
            <person name="Lozado R.J."/>
            <person name="Lu J."/>
            <person name="Madu R.C."/>
            <person name="Maheshwari M."/>
            <person name="Maheshwari R."/>
            <person name="Malloy K."/>
            <person name="Martinez E."/>
            <person name="Mathew T."/>
            <person name="Mercado I.C."/>
            <person name="Mercado C."/>
            <person name="Meyer B."/>
            <person name="Montgomery K."/>
            <person name="Morgan M.B."/>
            <person name="Munidasa M."/>
            <person name="Nazareth L.V."/>
            <person name="Nelson J."/>
            <person name="Ng B.M."/>
            <person name="Nguyen N.B."/>
            <person name="Nguyen P.Q."/>
            <person name="Nguyen T."/>
            <person name="Obregon M."/>
            <person name="Okwuonu G.O."/>
            <person name="Onwere C.G."/>
            <person name="Orozco G."/>
            <person name="Parra A."/>
            <person name="Patel S."/>
            <person name="Patil S."/>
            <person name="Perez A."/>
            <person name="Perez Y."/>
            <person name="Pham C."/>
            <person name="Primus E.L."/>
            <person name="Pu L.-L."/>
            <person name="Puazo M."/>
            <person name="Qin X."/>
            <person name="Quiroz J.B."/>
            <person name="Reese J."/>
            <person name="Richards S."/>
            <person name="Rives C.M."/>
            <person name="Robberts R."/>
            <person name="Ruiz S.J."/>
            <person name="Ruiz M.J."/>
            <person name="Santibanez J."/>
            <person name="Schneider B.W."/>
            <person name="Sisson I."/>
            <person name="Smith M."/>
            <person name="Sodergren E."/>
            <person name="Song X.-Z."/>
            <person name="Song B.B."/>
            <person name="Summersgill H."/>
            <person name="Thelus R."/>
            <person name="Thornton R.D."/>
            <person name="Trejos Z.Y."/>
            <person name="Usmani K."/>
            <person name="Vattathil S."/>
            <person name="Villasana D."/>
            <person name="Walker D.L."/>
            <person name="Wang S."/>
            <person name="Wang K."/>
            <person name="White C.S."/>
            <person name="Williams A.C."/>
            <person name="Williamson J."/>
            <person name="Wilson K."/>
            <person name="Woghiren I.O."/>
            <person name="Woodworth J.R."/>
            <person name="Worley K.C."/>
            <person name="Wright R.A."/>
            <person name="Wu W."/>
            <person name="Young L."/>
            <person name="Zhang L."/>
            <person name="Zhang J."/>
            <person name="Zhu Y."/>
            <person name="Muzny D.M."/>
            <person name="Weinstock G."/>
            <person name="Gibbs R.A."/>
        </authorList>
    </citation>
    <scope>NUCLEOTIDE SEQUENCE [LARGE SCALE GENOMIC DNA]</scope>
    <source>
        <strain evidence="3">LSR1</strain>
    </source>
</reference>
<sequence length="375" mass="44393">MSSFNEFSEIDDEPLDEPLDERWGEREQEELQLGLESDEHQIPPDLESYETAIDEEIDYAKDEKQIQLAIERVENLRFELQDLKNRKTRVFNTLAEHIERGLCESDVPIRYGTKEEVKLHYEKLLMKFKNKKEAALKQKHDLNEKLAKNTEYLELKRKECAEITENQYNLELKTAVGMISDKTQQKLTHYDVEELIETCKRQDNKLNEALLKFIAQKQKCKKVKTKIEYLAPSTFSIDEYQESSIKNENIKNGILTMTNIKTQTLKVLKSELLKITDIDKRRIGLKEEKDKNEAELKQIKDEWRQHVKAKARDQKHDRRLKKARISDYFSENPLLLNDYLESMKKDKIFKKTLADLRQELSEIKVIKKQLGICIQ</sequence>
<reference evidence="2" key="2">
    <citation type="submission" date="2022-06" db="UniProtKB">
        <authorList>
            <consortium name="EnsemblMetazoa"/>
        </authorList>
    </citation>
    <scope>IDENTIFICATION</scope>
</reference>
<dbReference type="RefSeq" id="XP_008190008.1">
    <property type="nucleotide sequence ID" value="XM_008191786.3"/>
</dbReference>
<dbReference type="AlphaFoldDB" id="A0A8R2FF99"/>
<dbReference type="GeneID" id="100574663"/>
<feature type="region of interest" description="Disordered" evidence="1">
    <location>
        <begin position="1"/>
        <end position="44"/>
    </location>
</feature>
<dbReference type="EnsemblMetazoa" id="XM_008191786.3">
    <property type="protein sequence ID" value="XP_008190008.1"/>
    <property type="gene ID" value="LOC100574663"/>
</dbReference>
<dbReference type="OrthoDB" id="6619609at2759"/>
<feature type="compositionally biased region" description="Acidic residues" evidence="1">
    <location>
        <begin position="8"/>
        <end position="19"/>
    </location>
</feature>